<evidence type="ECO:0000256" key="1">
    <source>
        <dbReference type="ARBA" id="ARBA00004651"/>
    </source>
</evidence>
<evidence type="ECO:0000256" key="5">
    <source>
        <dbReference type="ARBA" id="ARBA00023136"/>
    </source>
</evidence>
<feature type="transmembrane region" description="Helical" evidence="6">
    <location>
        <begin position="78"/>
        <end position="102"/>
    </location>
</feature>
<keyword evidence="9" id="KW-0614">Plasmid</keyword>
<evidence type="ECO:0000313" key="10">
    <source>
        <dbReference type="Proteomes" id="UP000257607"/>
    </source>
</evidence>
<feature type="transmembrane region" description="Helical" evidence="6">
    <location>
        <begin position="170"/>
        <end position="192"/>
    </location>
</feature>
<dbReference type="AlphaFoldDB" id="A0A1B2A3U5"/>
<keyword evidence="4 6" id="KW-1133">Transmembrane helix</keyword>
<keyword evidence="3 6" id="KW-0812">Transmembrane</keyword>
<dbReference type="InterPro" id="IPR015414">
    <property type="entry name" value="TMEM64"/>
</dbReference>
<evidence type="ECO:0000313" key="11">
    <source>
        <dbReference type="Proteomes" id="UP001215533"/>
    </source>
</evidence>
<evidence type="ECO:0000259" key="7">
    <source>
        <dbReference type="Pfam" id="PF09335"/>
    </source>
</evidence>
<keyword evidence="2 6" id="KW-1003">Cell membrane</keyword>
<dbReference type="GeneID" id="49611298"/>
<reference evidence="8 10" key="1">
    <citation type="submission" date="2018-07" db="EMBL/GenBank/DDBJ databases">
        <title>Lactobacillus curvatus genome sequence.</title>
        <authorList>
            <person name="Prechtl R."/>
        </authorList>
    </citation>
    <scope>NUCLEOTIDE SEQUENCE [LARGE SCALE GENOMIC DNA]</scope>
    <source>
        <strain evidence="8 10">TMW 1.1928</strain>
    </source>
</reference>
<evidence type="ECO:0000256" key="4">
    <source>
        <dbReference type="ARBA" id="ARBA00022989"/>
    </source>
</evidence>
<dbReference type="RefSeq" id="WP_054644096.1">
    <property type="nucleotide sequence ID" value="NZ_BJOQ01000005.1"/>
</dbReference>
<dbReference type="EMBL" id="CP031003">
    <property type="protein sequence ID" value="AXN34934.1"/>
    <property type="molecule type" value="Genomic_DNA"/>
</dbReference>
<dbReference type="Pfam" id="PF09335">
    <property type="entry name" value="VTT_dom"/>
    <property type="match status" value="1"/>
</dbReference>
<proteinExistence type="inferred from homology"/>
<sequence length="235" mass="26000">MTKRQRKRLWLASGVILLGLVILLIGWQHQTAVFAFLDQWQNYRQYVLEIRHLGPYAFLVFGLLMIGVTLIPGAPTSAVALIIGACLGHWGGFVVNAIGLTIGNLLQVQLFARVRNHRSKKPDSRVYRALIKMQHPALGVLIGYAVPMIPTAFVNLAAGDTHLTPRAQGLACFGGSTIVAFIYAFAGDLLILKQDWKSLLILLIVAVVIGLTEYGIRMRRSDKARQKVEQFDALN</sequence>
<geneLocation type="plasmid" evidence="9 11">
    <name>p1_CACC879</name>
</geneLocation>
<comment type="subcellular location">
    <subcellularLocation>
        <location evidence="1 6">Cell membrane</location>
        <topology evidence="1 6">Multi-pass membrane protein</topology>
    </subcellularLocation>
</comment>
<dbReference type="PANTHER" id="PTHR12677">
    <property type="entry name" value="GOLGI APPARATUS MEMBRANE PROTEIN TVP38-RELATED"/>
    <property type="match status" value="1"/>
</dbReference>
<evidence type="ECO:0000256" key="3">
    <source>
        <dbReference type="ARBA" id="ARBA00022692"/>
    </source>
</evidence>
<dbReference type="GO" id="GO:0005886">
    <property type="term" value="C:plasma membrane"/>
    <property type="evidence" value="ECO:0007669"/>
    <property type="project" value="UniProtKB-SubCell"/>
</dbReference>
<gene>
    <name evidence="8" type="ORF">DT351_00430</name>
    <name evidence="9" type="ORF">PSR33_07635</name>
</gene>
<dbReference type="Proteomes" id="UP001215533">
    <property type="component" value="Plasmid p1_CACC879"/>
</dbReference>
<protein>
    <recommendedName>
        <fullName evidence="6">TVP38/TMEM64 family membrane protein</fullName>
    </recommendedName>
</protein>
<feature type="transmembrane region" description="Helical" evidence="6">
    <location>
        <begin position="137"/>
        <end position="158"/>
    </location>
</feature>
<organism evidence="8 10">
    <name type="scientific">Latilactobacillus curvatus</name>
    <name type="common">Lactobacillus curvatus</name>
    <dbReference type="NCBI Taxonomy" id="28038"/>
    <lineage>
        <taxon>Bacteria</taxon>
        <taxon>Bacillati</taxon>
        <taxon>Bacillota</taxon>
        <taxon>Bacilli</taxon>
        <taxon>Lactobacillales</taxon>
        <taxon>Lactobacillaceae</taxon>
        <taxon>Latilactobacillus</taxon>
    </lineage>
</organism>
<comment type="similarity">
    <text evidence="6">Belongs to the TVP38/TMEM64 family.</text>
</comment>
<evidence type="ECO:0000256" key="6">
    <source>
        <dbReference type="RuleBase" id="RU366058"/>
    </source>
</evidence>
<dbReference type="PANTHER" id="PTHR12677:SF59">
    <property type="entry name" value="GOLGI APPARATUS MEMBRANE PROTEIN TVP38-RELATED"/>
    <property type="match status" value="1"/>
</dbReference>
<keyword evidence="5 6" id="KW-0472">Membrane</keyword>
<feature type="transmembrane region" description="Helical" evidence="6">
    <location>
        <begin position="53"/>
        <end position="71"/>
    </location>
</feature>
<feature type="transmembrane region" description="Helical" evidence="6">
    <location>
        <begin position="198"/>
        <end position="216"/>
    </location>
</feature>
<reference evidence="9" key="2">
    <citation type="submission" date="2023-02" db="EMBL/GenBank/DDBJ databases">
        <title>Complete genome sequence of Lactobacillus curvatus CACC879 isolated from Pig feces.</title>
        <authorList>
            <person name="Park S."/>
            <person name="Park M.A."/>
            <person name="Kim D.-H."/>
            <person name="Kim Y."/>
        </authorList>
    </citation>
    <scope>NUCLEOTIDE SEQUENCE</scope>
    <source>
        <strain evidence="9">Curvatus</strain>
        <plasmid evidence="9">p1_CACC879</plasmid>
    </source>
</reference>
<dbReference type="EMBL" id="CP117684">
    <property type="protein sequence ID" value="WDC93021.1"/>
    <property type="molecule type" value="Genomic_DNA"/>
</dbReference>
<evidence type="ECO:0000313" key="9">
    <source>
        <dbReference type="EMBL" id="WDC93021.1"/>
    </source>
</evidence>
<dbReference type="OrthoDB" id="2360723at2"/>
<dbReference type="Proteomes" id="UP000257607">
    <property type="component" value="Chromosome"/>
</dbReference>
<accession>A0A1B2A3U5</accession>
<feature type="transmembrane region" description="Helical" evidence="6">
    <location>
        <begin position="9"/>
        <end position="27"/>
    </location>
</feature>
<feature type="domain" description="VTT" evidence="7">
    <location>
        <begin position="75"/>
        <end position="188"/>
    </location>
</feature>
<name>A0A1B2A3U5_LATCU</name>
<evidence type="ECO:0000313" key="8">
    <source>
        <dbReference type="EMBL" id="AXN34934.1"/>
    </source>
</evidence>
<evidence type="ECO:0000256" key="2">
    <source>
        <dbReference type="ARBA" id="ARBA00022475"/>
    </source>
</evidence>
<dbReference type="InterPro" id="IPR032816">
    <property type="entry name" value="VTT_dom"/>
</dbReference>